<evidence type="ECO:0000313" key="7">
    <source>
        <dbReference type="RefSeq" id="XP_015182351.1"/>
    </source>
</evidence>
<reference evidence="7" key="1">
    <citation type="submission" date="2025-08" db="UniProtKB">
        <authorList>
            <consortium name="RefSeq"/>
        </authorList>
    </citation>
    <scope>IDENTIFICATION</scope>
    <source>
        <tissue evidence="7">Whole body</tissue>
    </source>
</reference>
<evidence type="ECO:0000256" key="3">
    <source>
        <dbReference type="ARBA" id="ARBA00082904"/>
    </source>
</evidence>
<feature type="region of interest" description="Disordered" evidence="4">
    <location>
        <begin position="358"/>
        <end position="383"/>
    </location>
</feature>
<protein>
    <recommendedName>
        <fullName evidence="3">Jumonji domain-containing protein 4</fullName>
    </recommendedName>
</protein>
<comment type="similarity">
    <text evidence="1">Belongs to the JMJD6 family.</text>
</comment>
<comment type="catalytic activity">
    <reaction evidence="2">
        <text>L-lysyl-[protein] + 2-oxoglutarate + O2 = 4-hydroxy-L-lysyl-[protein] + succinate + CO2</text>
        <dbReference type="Rhea" id="RHEA:57156"/>
        <dbReference type="Rhea" id="RHEA-COMP:9752"/>
        <dbReference type="Rhea" id="RHEA-COMP:15084"/>
        <dbReference type="ChEBI" id="CHEBI:15379"/>
        <dbReference type="ChEBI" id="CHEBI:16526"/>
        <dbReference type="ChEBI" id="CHEBI:16810"/>
        <dbReference type="ChEBI" id="CHEBI:29969"/>
        <dbReference type="ChEBI" id="CHEBI:30031"/>
        <dbReference type="ChEBI" id="CHEBI:141495"/>
    </reaction>
</comment>
<keyword evidence="6" id="KW-1185">Reference proteome</keyword>
<dbReference type="SMART" id="SM00558">
    <property type="entry name" value="JmjC"/>
    <property type="match status" value="1"/>
</dbReference>
<dbReference type="InterPro" id="IPR041667">
    <property type="entry name" value="Cupin_8"/>
</dbReference>
<feature type="compositionally biased region" description="Basic and acidic residues" evidence="4">
    <location>
        <begin position="358"/>
        <end position="369"/>
    </location>
</feature>
<dbReference type="PANTHER" id="PTHR12480:SF6">
    <property type="entry name" value="2-OXOGLUTARATE AND IRON-DEPENDENT OXYGENASE JMJD4"/>
    <property type="match status" value="1"/>
</dbReference>
<dbReference type="PANTHER" id="PTHR12480">
    <property type="entry name" value="ARGININE DEMETHYLASE AND LYSYL-HYDROXYLASE JMJD"/>
    <property type="match status" value="1"/>
</dbReference>
<evidence type="ECO:0000256" key="1">
    <source>
        <dbReference type="ARBA" id="ARBA00038068"/>
    </source>
</evidence>
<dbReference type="RefSeq" id="XP_015182351.1">
    <property type="nucleotide sequence ID" value="XM_015326865.1"/>
</dbReference>
<dbReference type="Proteomes" id="UP000694924">
    <property type="component" value="Unplaced"/>
</dbReference>
<feature type="domain" description="JmjC" evidence="5">
    <location>
        <begin position="134"/>
        <end position="296"/>
    </location>
</feature>
<sequence>MFQLIEITESEVPSNNENLSMIESIQKVDDNLTYEEFFKNYLIKNQPCIFNSTVTSGWPCRNLWVSGDAPNFEYLTKMFGRTMVPVYDCQAKYYNSQFKKKMKMEDFMEYWVKYKEKDYIADMPLLYLKDWHCSQEFKHVKFYEVPYYFASDWLNEYFIAKQELNDDYMFVYMGPKGTWTPLHKDVFQSYSWSANIVGRKRWLFIPPKEEEQFYDVHGNLVYDVFSDDLKNRKLYKNYDEKNVKYIEVIQEPGEIMFVPSGWHHQVWNLEDTISINHNWINGCNINIMWLHLKTSLISIMKEVDDVKDMDDWPKHCQLLLEINHGMFDKIKTGLRYANDYLNIVKDVTNLVSKSFNSNDKRYTSKRGDPEEQEQEEPDKNQDFRPTNLISAFFRLFGLDTQKIAAIAVNSVIFLAQMISSLFDLPPVKTDKVDRSIEDESNDETIPPWDPLKFILENKNDKMRLLLDEARNEALTDKLMDTIDGFDSPCIRLLLCKTSIVIKFVQQSLKNKKSNGIGSFTAWFPSKEDFERNSDECEDKYTDCRLFPES</sequence>
<name>A0ABM1IQ64_POLDO</name>
<dbReference type="Gene3D" id="2.60.120.650">
    <property type="entry name" value="Cupin"/>
    <property type="match status" value="1"/>
</dbReference>
<evidence type="ECO:0000256" key="4">
    <source>
        <dbReference type="SAM" id="MobiDB-lite"/>
    </source>
</evidence>
<dbReference type="InterPro" id="IPR003347">
    <property type="entry name" value="JmjC_dom"/>
</dbReference>
<accession>A0ABM1IQ64</accession>
<dbReference type="SUPFAM" id="SSF51197">
    <property type="entry name" value="Clavaminate synthase-like"/>
    <property type="match status" value="1"/>
</dbReference>
<gene>
    <name evidence="7" type="primary">LOC107069497</name>
</gene>
<dbReference type="GeneID" id="107069497"/>
<dbReference type="InterPro" id="IPR050910">
    <property type="entry name" value="JMJD6_ArgDemeth/LysHydrox"/>
</dbReference>
<evidence type="ECO:0000256" key="2">
    <source>
        <dbReference type="ARBA" id="ARBA00047762"/>
    </source>
</evidence>
<dbReference type="PROSITE" id="PS51184">
    <property type="entry name" value="JMJC"/>
    <property type="match status" value="1"/>
</dbReference>
<evidence type="ECO:0000313" key="6">
    <source>
        <dbReference type="Proteomes" id="UP000694924"/>
    </source>
</evidence>
<evidence type="ECO:0000259" key="5">
    <source>
        <dbReference type="PROSITE" id="PS51184"/>
    </source>
</evidence>
<proteinExistence type="inferred from homology"/>
<organism evidence="6 7">
    <name type="scientific">Polistes dominula</name>
    <name type="common">European paper wasp</name>
    <name type="synonym">Vespa dominula</name>
    <dbReference type="NCBI Taxonomy" id="743375"/>
    <lineage>
        <taxon>Eukaryota</taxon>
        <taxon>Metazoa</taxon>
        <taxon>Ecdysozoa</taxon>
        <taxon>Arthropoda</taxon>
        <taxon>Hexapoda</taxon>
        <taxon>Insecta</taxon>
        <taxon>Pterygota</taxon>
        <taxon>Neoptera</taxon>
        <taxon>Endopterygota</taxon>
        <taxon>Hymenoptera</taxon>
        <taxon>Apocrita</taxon>
        <taxon>Aculeata</taxon>
        <taxon>Vespoidea</taxon>
        <taxon>Vespidae</taxon>
        <taxon>Polistinae</taxon>
        <taxon>Polistini</taxon>
        <taxon>Polistes</taxon>
    </lineage>
</organism>
<dbReference type="Pfam" id="PF13621">
    <property type="entry name" value="Cupin_8"/>
    <property type="match status" value="1"/>
</dbReference>